<dbReference type="PANTHER" id="PTHR46310">
    <property type="entry name" value="AMIDASE 1"/>
    <property type="match status" value="1"/>
</dbReference>
<dbReference type="Pfam" id="PF26053">
    <property type="entry name" value="DUF8016"/>
    <property type="match status" value="1"/>
</dbReference>
<evidence type="ECO:0000259" key="3">
    <source>
        <dbReference type="Pfam" id="PF26053"/>
    </source>
</evidence>
<feature type="chain" id="PRO_5034380080" description="Amidase domain-containing protein" evidence="1">
    <location>
        <begin position="20"/>
        <end position="635"/>
    </location>
</feature>
<dbReference type="Pfam" id="PF01425">
    <property type="entry name" value="Amidase"/>
    <property type="match status" value="1"/>
</dbReference>
<evidence type="ECO:0000256" key="1">
    <source>
        <dbReference type="SAM" id="SignalP"/>
    </source>
</evidence>
<sequence>MKMHPAQIFAVAALPFAASQIISTGSTLLLDGIPYFISPHVAANISLQSDVPAGIDGVFDFVPVAVLPTAPASQADNISDIFTAWTETDDVFQSGFTQLLLNGTNDAETSTAEAIHTAGETSSTVVSFTSSSNVPKGPYFLRKATGDLHQAYRLYDDTAGAFTEALLYNNDGTFQVLPAKIPGSATFTIGVPSRLYYEPSDSKPLAGVRIAVKDIFSLAGVKQSNGNRAWYHLYPANNVTGTAISRLIDAGAIIVGTQKLSQFATSEVATADWVDYHSPFNPRGDGYQDPSSSSSGAGASVGSYSWLDAAVGTDTGGSIRSPAGVNGVFGNRASHGAVSSDHIMPLSEPLDTVGFLVRDPELWDKLQAVTYGSNYTSLATLQPKYPTKIMTVSYPNSSTEAGVLLNNFAAALAKFVGGNVSTLNVAQQWGMRETNPNADFNFTETFNITYPVLTGKGQDDAVVQPFYADYAKQFDGRRPFINPSPLARWAWAAKYSWDEAMQNKTMFMDWFNDQILPPVNDSLQCSSGLILYAGKTGTQSPRNRYDIALPAPFTGFSAARMSVFSGCPDLIYPVGEVSSFSALTNHDEKLPVAVGILAAKGCDGLLSRLAIDLVNEGILNVPEAGGTLNGGPILV</sequence>
<feature type="signal peptide" evidence="1">
    <location>
        <begin position="1"/>
        <end position="19"/>
    </location>
</feature>
<keyword evidence="1" id="KW-0732">Signal</keyword>
<dbReference type="AlphaFoldDB" id="A0A8H3W6Z7"/>
<dbReference type="Gene3D" id="3.90.1300.10">
    <property type="entry name" value="Amidase signature (AS) domain"/>
    <property type="match status" value="1"/>
</dbReference>
<protein>
    <recommendedName>
        <fullName evidence="6">Amidase domain-containing protein</fullName>
    </recommendedName>
</protein>
<keyword evidence="5" id="KW-1185">Reference proteome</keyword>
<dbReference type="PANTHER" id="PTHR46310:SF7">
    <property type="entry name" value="AMIDASE 1"/>
    <property type="match status" value="1"/>
</dbReference>
<dbReference type="InterPro" id="IPR023631">
    <property type="entry name" value="Amidase_dom"/>
</dbReference>
<dbReference type="SUPFAM" id="SSF75304">
    <property type="entry name" value="Amidase signature (AS) enzymes"/>
    <property type="match status" value="1"/>
</dbReference>
<comment type="caution">
    <text evidence="4">The sequence shown here is derived from an EMBL/GenBank/DDBJ whole genome shotgun (WGS) entry which is preliminary data.</text>
</comment>
<accession>A0A8H3W6Z7</accession>
<dbReference type="InterPro" id="IPR036928">
    <property type="entry name" value="AS_sf"/>
</dbReference>
<gene>
    <name evidence="4" type="ORF">GQ607_009247</name>
</gene>
<proteinExistence type="predicted"/>
<evidence type="ECO:0008006" key="6">
    <source>
        <dbReference type="Google" id="ProtNLM"/>
    </source>
</evidence>
<evidence type="ECO:0000259" key="2">
    <source>
        <dbReference type="Pfam" id="PF01425"/>
    </source>
</evidence>
<name>A0A8H3W6Z7_9PEZI</name>
<evidence type="ECO:0000313" key="4">
    <source>
        <dbReference type="EMBL" id="KAF0323566.1"/>
    </source>
</evidence>
<dbReference type="InterPro" id="IPR058329">
    <property type="entry name" value="Arp1_N"/>
</dbReference>
<organism evidence="4 5">
    <name type="scientific">Colletotrichum asianum</name>
    <dbReference type="NCBI Taxonomy" id="702518"/>
    <lineage>
        <taxon>Eukaryota</taxon>
        <taxon>Fungi</taxon>
        <taxon>Dikarya</taxon>
        <taxon>Ascomycota</taxon>
        <taxon>Pezizomycotina</taxon>
        <taxon>Sordariomycetes</taxon>
        <taxon>Hypocreomycetidae</taxon>
        <taxon>Glomerellales</taxon>
        <taxon>Glomerellaceae</taxon>
        <taxon>Colletotrichum</taxon>
        <taxon>Colletotrichum gloeosporioides species complex</taxon>
    </lineage>
</organism>
<feature type="domain" description="Scytalone dehydratase-like protein Arp1 N-terminal" evidence="3">
    <location>
        <begin position="59"/>
        <end position="155"/>
    </location>
</feature>
<dbReference type="OrthoDB" id="5423360at2759"/>
<reference evidence="4 5" key="1">
    <citation type="submission" date="2019-12" db="EMBL/GenBank/DDBJ databases">
        <title>A genome sequence resource for the geographically widespread anthracnose pathogen Colletotrichum asianum.</title>
        <authorList>
            <person name="Meng Y."/>
        </authorList>
    </citation>
    <scope>NUCLEOTIDE SEQUENCE [LARGE SCALE GENOMIC DNA]</scope>
    <source>
        <strain evidence="4 5">ICMP 18580</strain>
    </source>
</reference>
<dbReference type="Proteomes" id="UP000434172">
    <property type="component" value="Unassembled WGS sequence"/>
</dbReference>
<feature type="domain" description="Amidase" evidence="2">
    <location>
        <begin position="201"/>
        <end position="359"/>
    </location>
</feature>
<evidence type="ECO:0000313" key="5">
    <source>
        <dbReference type="Proteomes" id="UP000434172"/>
    </source>
</evidence>
<dbReference type="EMBL" id="WOWK01000051">
    <property type="protein sequence ID" value="KAF0323566.1"/>
    <property type="molecule type" value="Genomic_DNA"/>
</dbReference>